<comment type="similarity">
    <text evidence="2 8">Belongs to the alpha-carbonic anhydrase family.</text>
</comment>
<keyword evidence="5 8" id="KW-0862">Zinc</keyword>
<dbReference type="EC" id="4.2.1.1" evidence="3 8"/>
<sequence>MYDIRQQMIVFCIFYVLLIPMVSPEDNIQWSQSDNYWNGFCSTGKRQSPIDLDIGNVHFPLILLAYSAHTCGGLTGKYYLQQFHFHYGSSDSAGSEHTVGRLHHAMEIHFVHILEGYNATTAQEVPGSIAVVCLTEGST</sequence>
<dbReference type="EMBL" id="KN563282">
    <property type="protein sequence ID" value="KHJ85598.1"/>
    <property type="molecule type" value="Genomic_DNA"/>
</dbReference>
<evidence type="ECO:0000256" key="8">
    <source>
        <dbReference type="RuleBase" id="RU367011"/>
    </source>
</evidence>
<evidence type="ECO:0000313" key="11">
    <source>
        <dbReference type="Proteomes" id="UP000053660"/>
    </source>
</evidence>
<evidence type="ECO:0000256" key="3">
    <source>
        <dbReference type="ARBA" id="ARBA00012925"/>
    </source>
</evidence>
<name>A0A0B1SJU3_OESDE</name>
<dbReference type="GO" id="GO:0004089">
    <property type="term" value="F:carbonate dehydratase activity"/>
    <property type="evidence" value="ECO:0007669"/>
    <property type="project" value="UniProtKB-UniRule"/>
</dbReference>
<evidence type="ECO:0000256" key="6">
    <source>
        <dbReference type="ARBA" id="ARBA00023239"/>
    </source>
</evidence>
<feature type="domain" description="Alpha-carbonic anhydrase" evidence="9">
    <location>
        <begin position="1"/>
        <end position="139"/>
    </location>
</feature>
<evidence type="ECO:0000256" key="2">
    <source>
        <dbReference type="ARBA" id="ARBA00010718"/>
    </source>
</evidence>
<dbReference type="Proteomes" id="UP000053660">
    <property type="component" value="Unassembled WGS sequence"/>
</dbReference>
<dbReference type="SUPFAM" id="SSF51069">
    <property type="entry name" value="Carbonic anhydrase"/>
    <property type="match status" value="1"/>
</dbReference>
<dbReference type="InterPro" id="IPR018338">
    <property type="entry name" value="Carbonic_anhydrase_a-class_CS"/>
</dbReference>
<evidence type="ECO:0000256" key="5">
    <source>
        <dbReference type="ARBA" id="ARBA00022833"/>
    </source>
</evidence>
<dbReference type="PROSITE" id="PS51144">
    <property type="entry name" value="ALPHA_CA_2"/>
    <property type="match status" value="1"/>
</dbReference>
<proteinExistence type="inferred from homology"/>
<keyword evidence="8" id="KW-0732">Signal</keyword>
<organism evidence="10 11">
    <name type="scientific">Oesophagostomum dentatum</name>
    <name type="common">Nodular worm</name>
    <dbReference type="NCBI Taxonomy" id="61180"/>
    <lineage>
        <taxon>Eukaryota</taxon>
        <taxon>Metazoa</taxon>
        <taxon>Ecdysozoa</taxon>
        <taxon>Nematoda</taxon>
        <taxon>Chromadorea</taxon>
        <taxon>Rhabditida</taxon>
        <taxon>Rhabditina</taxon>
        <taxon>Rhabditomorpha</taxon>
        <taxon>Strongyloidea</taxon>
        <taxon>Strongylidae</taxon>
        <taxon>Oesophagostomum</taxon>
    </lineage>
</organism>
<evidence type="ECO:0000259" key="9">
    <source>
        <dbReference type="PROSITE" id="PS51144"/>
    </source>
</evidence>
<dbReference type="Gene3D" id="3.10.200.10">
    <property type="entry name" value="Alpha carbonic anhydrase"/>
    <property type="match status" value="1"/>
</dbReference>
<evidence type="ECO:0000256" key="7">
    <source>
        <dbReference type="ARBA" id="ARBA00048348"/>
    </source>
</evidence>
<dbReference type="PROSITE" id="PS00162">
    <property type="entry name" value="ALPHA_CA_1"/>
    <property type="match status" value="1"/>
</dbReference>
<dbReference type="GO" id="GO:0005737">
    <property type="term" value="C:cytoplasm"/>
    <property type="evidence" value="ECO:0007669"/>
    <property type="project" value="TreeGrafter"/>
</dbReference>
<feature type="chain" id="PRO_5025084120" description="Carbonic anhydrase" evidence="8">
    <location>
        <begin position="25"/>
        <end position="139"/>
    </location>
</feature>
<dbReference type="PANTHER" id="PTHR18952">
    <property type="entry name" value="CARBONIC ANHYDRASE"/>
    <property type="match status" value="1"/>
</dbReference>
<keyword evidence="6 8" id="KW-0456">Lyase</keyword>
<evidence type="ECO:0000256" key="4">
    <source>
        <dbReference type="ARBA" id="ARBA00022723"/>
    </source>
</evidence>
<dbReference type="OrthoDB" id="429145at2759"/>
<reference evidence="10 11" key="1">
    <citation type="submission" date="2014-03" db="EMBL/GenBank/DDBJ databases">
        <title>Draft genome of the hookworm Oesophagostomum dentatum.</title>
        <authorList>
            <person name="Mitreva M."/>
        </authorList>
    </citation>
    <scope>NUCLEOTIDE SEQUENCE [LARGE SCALE GENOMIC DNA]</scope>
    <source>
        <strain evidence="10 11">OD-Hann</strain>
    </source>
</reference>
<dbReference type="GO" id="GO:0008270">
    <property type="term" value="F:zinc ion binding"/>
    <property type="evidence" value="ECO:0007669"/>
    <property type="project" value="UniProtKB-UniRule"/>
</dbReference>
<dbReference type="InterPro" id="IPR023561">
    <property type="entry name" value="Carbonic_anhydrase_a-class"/>
</dbReference>
<comment type="cofactor">
    <cofactor evidence="1 8">
        <name>Zn(2+)</name>
        <dbReference type="ChEBI" id="CHEBI:29105"/>
    </cofactor>
</comment>
<comment type="function">
    <text evidence="8">Reversible hydration of carbon dioxide.</text>
</comment>
<evidence type="ECO:0000256" key="1">
    <source>
        <dbReference type="ARBA" id="ARBA00001947"/>
    </source>
</evidence>
<keyword evidence="4 8" id="KW-0479">Metal-binding</keyword>
<protein>
    <recommendedName>
        <fullName evidence="3 8">Carbonic anhydrase</fullName>
        <ecNumber evidence="3 8">4.2.1.1</ecNumber>
    </recommendedName>
</protein>
<gene>
    <name evidence="10" type="ORF">OESDEN_14670</name>
</gene>
<dbReference type="AlphaFoldDB" id="A0A0B1SJU3"/>
<dbReference type="InterPro" id="IPR036398">
    <property type="entry name" value="CA_dom_sf"/>
</dbReference>
<dbReference type="InterPro" id="IPR001148">
    <property type="entry name" value="CA_dom"/>
</dbReference>
<dbReference type="SMART" id="SM01057">
    <property type="entry name" value="Carb_anhydrase"/>
    <property type="match status" value="1"/>
</dbReference>
<accession>A0A0B1SJU3</accession>
<evidence type="ECO:0000313" key="10">
    <source>
        <dbReference type="EMBL" id="KHJ85598.1"/>
    </source>
</evidence>
<comment type="catalytic activity">
    <reaction evidence="7 8">
        <text>hydrogencarbonate + H(+) = CO2 + H2O</text>
        <dbReference type="Rhea" id="RHEA:10748"/>
        <dbReference type="ChEBI" id="CHEBI:15377"/>
        <dbReference type="ChEBI" id="CHEBI:15378"/>
        <dbReference type="ChEBI" id="CHEBI:16526"/>
        <dbReference type="ChEBI" id="CHEBI:17544"/>
        <dbReference type="EC" id="4.2.1.1"/>
    </reaction>
</comment>
<keyword evidence="11" id="KW-1185">Reference proteome</keyword>
<dbReference type="Pfam" id="PF00194">
    <property type="entry name" value="Carb_anhydrase"/>
    <property type="match status" value="1"/>
</dbReference>
<dbReference type="PANTHER" id="PTHR18952:SF141">
    <property type="entry name" value="CARBONIC ANHYDRASE"/>
    <property type="match status" value="1"/>
</dbReference>
<feature type="signal peptide" evidence="8">
    <location>
        <begin position="1"/>
        <end position="24"/>
    </location>
</feature>